<feature type="transmembrane region" description="Helical" evidence="6">
    <location>
        <begin position="271"/>
        <end position="302"/>
    </location>
</feature>
<dbReference type="Gene3D" id="1.20.1250.20">
    <property type="entry name" value="MFS general substrate transporter like domains"/>
    <property type="match status" value="1"/>
</dbReference>
<evidence type="ECO:0000256" key="6">
    <source>
        <dbReference type="SAM" id="Phobius"/>
    </source>
</evidence>
<dbReference type="PANTHER" id="PTHR23502">
    <property type="entry name" value="MAJOR FACILITATOR SUPERFAMILY"/>
    <property type="match status" value="1"/>
</dbReference>
<evidence type="ECO:0000256" key="2">
    <source>
        <dbReference type="ARBA" id="ARBA00022692"/>
    </source>
</evidence>
<feature type="transmembrane region" description="Helical" evidence="6">
    <location>
        <begin position="386"/>
        <end position="410"/>
    </location>
</feature>
<dbReference type="Pfam" id="PF07690">
    <property type="entry name" value="MFS_1"/>
    <property type="match status" value="1"/>
</dbReference>
<reference evidence="8" key="1">
    <citation type="submission" date="2021-10" db="EMBL/GenBank/DDBJ databases">
        <authorList>
            <person name="Piombo E."/>
        </authorList>
    </citation>
    <scope>NUCLEOTIDE SEQUENCE</scope>
</reference>
<keyword evidence="2 6" id="KW-0812">Transmembrane</keyword>
<feature type="compositionally biased region" description="Basic and acidic residues" evidence="5">
    <location>
        <begin position="200"/>
        <end position="224"/>
    </location>
</feature>
<comment type="caution">
    <text evidence="8">The sequence shown here is derived from an EMBL/GenBank/DDBJ whole genome shotgun (WGS) entry which is preliminary data.</text>
</comment>
<comment type="subcellular location">
    <subcellularLocation>
        <location evidence="1">Membrane</location>
        <topology evidence="1">Multi-pass membrane protein</topology>
    </subcellularLocation>
</comment>
<sequence>MSPPAPWKWPLSWRVALLLNVGMFNLLGNAFAAGAPPLFSLIIQEFHITQDEASQLSTYVLLTLGISNIFALPAVALIGKRYTILTSLALFLAMCIWSGEATSFVSLRTSRILGGLAGGLIEALGPSLVVETFPEHQLARAMVVYVGLLAAGSSFGPLVAGAVADGLNDWRWYPRILAAVMGLNLVGSIIMLPETTPDPYETRANVESDKSSYKPTQSEKEDIRAGSGNVPTPETATSSSSLGRQWLVRSFSFKYVSLDWKLALRSFYQPLSLFILPQVLVATLVFGLTIGWTVLISVIVAMKYGQPPLLWRPLAIGLLNVGPLVGLLVGLPFGGALADILFSRATRRSGGTENHRARLPATLIGAILSPTGCLILGFGLKNPSSWSLVTVGWGMLAFGLTSSANVLLTYAVDTLPARASHIGALINLTKNCLAFGVSYTSVSWTEAMGPVGQFGTMAGLLWFAYLVVIPVWLYNDALTRMTSKLFR</sequence>
<feature type="region of interest" description="Disordered" evidence="5">
    <location>
        <begin position="200"/>
        <end position="238"/>
    </location>
</feature>
<dbReference type="PANTHER" id="PTHR23502:SF160">
    <property type="entry name" value="MAJOR FACILITATOR SUPERFAMILY (MFS) PROFILE DOMAIN-CONTAINING PROTEIN-RELATED"/>
    <property type="match status" value="1"/>
</dbReference>
<evidence type="ECO:0000259" key="7">
    <source>
        <dbReference type="PROSITE" id="PS50850"/>
    </source>
</evidence>
<feature type="transmembrane region" description="Helical" evidence="6">
    <location>
        <begin position="422"/>
        <end position="442"/>
    </location>
</feature>
<dbReference type="GO" id="GO:0022857">
    <property type="term" value="F:transmembrane transporter activity"/>
    <property type="evidence" value="ECO:0007669"/>
    <property type="project" value="InterPro"/>
</dbReference>
<organism evidence="8 9">
    <name type="scientific">Clonostachys byssicola</name>
    <dbReference type="NCBI Taxonomy" id="160290"/>
    <lineage>
        <taxon>Eukaryota</taxon>
        <taxon>Fungi</taxon>
        <taxon>Dikarya</taxon>
        <taxon>Ascomycota</taxon>
        <taxon>Pezizomycotina</taxon>
        <taxon>Sordariomycetes</taxon>
        <taxon>Hypocreomycetidae</taxon>
        <taxon>Hypocreales</taxon>
        <taxon>Bionectriaceae</taxon>
        <taxon>Clonostachys</taxon>
    </lineage>
</organism>
<dbReference type="Proteomes" id="UP000754883">
    <property type="component" value="Unassembled WGS sequence"/>
</dbReference>
<evidence type="ECO:0000256" key="1">
    <source>
        <dbReference type="ARBA" id="ARBA00004141"/>
    </source>
</evidence>
<dbReference type="InterPro" id="IPR020846">
    <property type="entry name" value="MFS_dom"/>
</dbReference>
<feature type="domain" description="Major facilitator superfamily (MFS) profile" evidence="7">
    <location>
        <begin position="15"/>
        <end position="482"/>
    </location>
</feature>
<feature type="transmembrane region" description="Helical" evidence="6">
    <location>
        <begin position="359"/>
        <end position="380"/>
    </location>
</feature>
<evidence type="ECO:0000256" key="5">
    <source>
        <dbReference type="SAM" id="MobiDB-lite"/>
    </source>
</evidence>
<feature type="transmembrane region" description="Helical" evidence="6">
    <location>
        <begin position="111"/>
        <end position="130"/>
    </location>
</feature>
<name>A0A9N9XZ32_9HYPO</name>
<proteinExistence type="predicted"/>
<keyword evidence="4 6" id="KW-0472">Membrane</keyword>
<dbReference type="InterPro" id="IPR036259">
    <property type="entry name" value="MFS_trans_sf"/>
</dbReference>
<keyword evidence="9" id="KW-1185">Reference proteome</keyword>
<dbReference type="GO" id="GO:0005886">
    <property type="term" value="C:plasma membrane"/>
    <property type="evidence" value="ECO:0007669"/>
    <property type="project" value="TreeGrafter"/>
</dbReference>
<dbReference type="PROSITE" id="PS50850">
    <property type="entry name" value="MFS"/>
    <property type="match status" value="1"/>
</dbReference>
<feature type="transmembrane region" description="Helical" evidence="6">
    <location>
        <begin position="82"/>
        <end position="99"/>
    </location>
</feature>
<feature type="transmembrane region" description="Helical" evidence="6">
    <location>
        <begin position="176"/>
        <end position="193"/>
    </location>
</feature>
<dbReference type="AlphaFoldDB" id="A0A9N9XZ32"/>
<feature type="transmembrane region" description="Helical" evidence="6">
    <location>
        <begin position="454"/>
        <end position="474"/>
    </location>
</feature>
<dbReference type="EMBL" id="CABFNO020001372">
    <property type="protein sequence ID" value="CAG9983773.1"/>
    <property type="molecule type" value="Genomic_DNA"/>
</dbReference>
<feature type="transmembrane region" description="Helical" evidence="6">
    <location>
        <begin position="56"/>
        <end position="75"/>
    </location>
</feature>
<protein>
    <recommendedName>
        <fullName evidence="7">Major facilitator superfamily (MFS) profile domain-containing protein</fullName>
    </recommendedName>
</protein>
<gene>
    <name evidence="8" type="ORF">CBYS24578_00015433</name>
</gene>
<keyword evidence="3 6" id="KW-1133">Transmembrane helix</keyword>
<dbReference type="SUPFAM" id="SSF103473">
    <property type="entry name" value="MFS general substrate transporter"/>
    <property type="match status" value="1"/>
</dbReference>
<evidence type="ECO:0000313" key="9">
    <source>
        <dbReference type="Proteomes" id="UP000754883"/>
    </source>
</evidence>
<feature type="compositionally biased region" description="Polar residues" evidence="5">
    <location>
        <begin position="229"/>
        <end position="238"/>
    </location>
</feature>
<evidence type="ECO:0000256" key="4">
    <source>
        <dbReference type="ARBA" id="ARBA00023136"/>
    </source>
</evidence>
<feature type="transmembrane region" description="Helical" evidence="6">
    <location>
        <begin position="142"/>
        <end position="164"/>
    </location>
</feature>
<dbReference type="InterPro" id="IPR011701">
    <property type="entry name" value="MFS"/>
</dbReference>
<evidence type="ECO:0000313" key="8">
    <source>
        <dbReference type="EMBL" id="CAG9983773.1"/>
    </source>
</evidence>
<accession>A0A9N9XZ32</accession>
<dbReference type="OrthoDB" id="2585655at2759"/>
<evidence type="ECO:0000256" key="3">
    <source>
        <dbReference type="ARBA" id="ARBA00022989"/>
    </source>
</evidence>
<feature type="transmembrane region" description="Helical" evidence="6">
    <location>
        <begin position="314"/>
        <end position="338"/>
    </location>
</feature>